<dbReference type="PROSITE" id="PS51294">
    <property type="entry name" value="HTH_MYB"/>
    <property type="match status" value="1"/>
</dbReference>
<evidence type="ECO:0000259" key="5">
    <source>
        <dbReference type="PROSITE" id="PS51294"/>
    </source>
</evidence>
<dbReference type="InterPro" id="IPR006447">
    <property type="entry name" value="Myb_dom_plants"/>
</dbReference>
<comment type="caution">
    <text evidence="6">The sequence shown here is derived from an EMBL/GenBank/DDBJ whole genome shotgun (WGS) entry which is preliminary data.</text>
</comment>
<dbReference type="GO" id="GO:0006355">
    <property type="term" value="P:regulation of DNA-templated transcription"/>
    <property type="evidence" value="ECO:0007669"/>
    <property type="project" value="UniProtKB-ARBA"/>
</dbReference>
<dbReference type="InterPro" id="IPR001005">
    <property type="entry name" value="SANT/Myb"/>
</dbReference>
<protein>
    <submittedName>
        <fullName evidence="6">Myb-like DNA-binding domain-containing protein</fullName>
    </submittedName>
    <submittedName>
        <fullName evidence="8">Myb-like_DNA-binding domain-containing protein</fullName>
    </submittedName>
</protein>
<keyword evidence="4" id="KW-0539">Nucleus</keyword>
<dbReference type="EMBL" id="CAXDID020000413">
    <property type="protein sequence ID" value="CAL6088967.1"/>
    <property type="molecule type" value="Genomic_DNA"/>
</dbReference>
<dbReference type="GO" id="GO:0003677">
    <property type="term" value="F:DNA binding"/>
    <property type="evidence" value="ECO:0007669"/>
    <property type="project" value="UniProtKB-KW"/>
</dbReference>
<dbReference type="CDD" id="cd00167">
    <property type="entry name" value="SANT"/>
    <property type="match status" value="1"/>
</dbReference>
<dbReference type="Pfam" id="PF00249">
    <property type="entry name" value="Myb_DNA-binding"/>
    <property type="match status" value="1"/>
</dbReference>
<dbReference type="InterPro" id="IPR017930">
    <property type="entry name" value="Myb_dom"/>
</dbReference>
<keyword evidence="1" id="KW-0805">Transcription regulation</keyword>
<evidence type="ECO:0000256" key="2">
    <source>
        <dbReference type="ARBA" id="ARBA00023125"/>
    </source>
</evidence>
<dbReference type="EMBL" id="CATOUU010000047">
    <property type="protein sequence ID" value="CAI9914289.1"/>
    <property type="molecule type" value="Genomic_DNA"/>
</dbReference>
<evidence type="ECO:0000256" key="3">
    <source>
        <dbReference type="ARBA" id="ARBA00023163"/>
    </source>
</evidence>
<dbReference type="EMBL" id="CAXDID020000421">
    <property type="protein sequence ID" value="CAL6089670.1"/>
    <property type="molecule type" value="Genomic_DNA"/>
</dbReference>
<reference evidence="8 10" key="2">
    <citation type="submission" date="2024-07" db="EMBL/GenBank/DDBJ databases">
        <authorList>
            <person name="Akdeniz Z."/>
        </authorList>
    </citation>
    <scope>NUCLEOTIDE SEQUENCE [LARGE SCALE GENOMIC DNA]</scope>
</reference>
<dbReference type="SUPFAM" id="SSF46689">
    <property type="entry name" value="Homeodomain-like"/>
    <property type="match status" value="1"/>
</dbReference>
<keyword evidence="3" id="KW-0804">Transcription</keyword>
<keyword evidence="2 6" id="KW-0238">DNA-binding</keyword>
<dbReference type="InterPro" id="IPR009057">
    <property type="entry name" value="Homeodomain-like_sf"/>
</dbReference>
<evidence type="ECO:0000313" key="7">
    <source>
        <dbReference type="EMBL" id="CAI9934683.1"/>
    </source>
</evidence>
<proteinExistence type="predicted"/>
<evidence type="ECO:0000313" key="9">
    <source>
        <dbReference type="EMBL" id="CAL6089670.1"/>
    </source>
</evidence>
<evidence type="ECO:0000313" key="10">
    <source>
        <dbReference type="Proteomes" id="UP001642409"/>
    </source>
</evidence>
<dbReference type="InterPro" id="IPR052245">
    <property type="entry name" value="Plant_Stress_Dev_TF"/>
</dbReference>
<accession>A0AA86TBL0</accession>
<dbReference type="NCBIfam" id="TIGR01557">
    <property type="entry name" value="myb_SHAQKYF"/>
    <property type="match status" value="1"/>
</dbReference>
<dbReference type="PANTHER" id="PTHR44191:SF62">
    <property type="entry name" value="OS04G0341900 PROTEIN"/>
    <property type="match status" value="1"/>
</dbReference>
<evidence type="ECO:0000256" key="1">
    <source>
        <dbReference type="ARBA" id="ARBA00023015"/>
    </source>
</evidence>
<dbReference type="SMART" id="SM00717">
    <property type="entry name" value="SANT"/>
    <property type="match status" value="1"/>
</dbReference>
<evidence type="ECO:0000313" key="6">
    <source>
        <dbReference type="EMBL" id="CAI9914289.1"/>
    </source>
</evidence>
<dbReference type="Proteomes" id="UP001642409">
    <property type="component" value="Unassembled WGS sequence"/>
</dbReference>
<dbReference type="AlphaFoldDB" id="A0AA86TBL0"/>
<organism evidence="6">
    <name type="scientific">Hexamita inflata</name>
    <dbReference type="NCBI Taxonomy" id="28002"/>
    <lineage>
        <taxon>Eukaryota</taxon>
        <taxon>Metamonada</taxon>
        <taxon>Diplomonadida</taxon>
        <taxon>Hexamitidae</taxon>
        <taxon>Hexamitinae</taxon>
        <taxon>Hexamita</taxon>
    </lineage>
</organism>
<sequence>MTNRIYIQQLLEIKFQQEQFMNKLDSIINEAKPIPIQNWTEEEHSLFVQCVNKLGKTRNAEIARRIKNKTATQVASHSQKFFLKLKQWVNKNINFTDLNANIQVGQYLADQGLEGEGLKQAMIAIVDLNQ</sequence>
<dbReference type="PANTHER" id="PTHR44191">
    <property type="entry name" value="TRANSCRIPTION FACTOR KUA1"/>
    <property type="match status" value="1"/>
</dbReference>
<reference evidence="6" key="1">
    <citation type="submission" date="2023-06" db="EMBL/GenBank/DDBJ databases">
        <authorList>
            <person name="Kurt Z."/>
        </authorList>
    </citation>
    <scope>NUCLEOTIDE SEQUENCE</scope>
</reference>
<evidence type="ECO:0000256" key="4">
    <source>
        <dbReference type="ARBA" id="ARBA00023242"/>
    </source>
</evidence>
<keyword evidence="10" id="KW-1185">Reference proteome</keyword>
<evidence type="ECO:0000313" key="8">
    <source>
        <dbReference type="EMBL" id="CAL6088967.1"/>
    </source>
</evidence>
<gene>
    <name evidence="6" type="ORF">HINF_LOCUS1934</name>
    <name evidence="7" type="ORF">HINF_LOCUS22328</name>
    <name evidence="8" type="ORF">HINF_LOCUS64452</name>
    <name evidence="9" type="ORF">HINF_LOCUS64942</name>
</gene>
<dbReference type="Gene3D" id="1.10.10.60">
    <property type="entry name" value="Homeodomain-like"/>
    <property type="match status" value="1"/>
</dbReference>
<dbReference type="EMBL" id="CATOUU010000582">
    <property type="protein sequence ID" value="CAI9934683.1"/>
    <property type="molecule type" value="Genomic_DNA"/>
</dbReference>
<feature type="domain" description="HTH myb-type" evidence="5">
    <location>
        <begin position="31"/>
        <end position="86"/>
    </location>
</feature>
<name>A0AA86TBL0_9EUKA</name>